<accession>A0A1G6AZW9</accession>
<proteinExistence type="predicted"/>
<evidence type="ECO:0000256" key="1">
    <source>
        <dbReference type="SAM" id="Phobius"/>
    </source>
</evidence>
<keyword evidence="1" id="KW-0812">Transmembrane</keyword>
<protein>
    <submittedName>
        <fullName evidence="2">Uncharacterized protein</fullName>
    </submittedName>
</protein>
<gene>
    <name evidence="2" type="ORF">SAMN05660653_00688</name>
</gene>
<keyword evidence="3" id="KW-1185">Reference proteome</keyword>
<feature type="transmembrane region" description="Helical" evidence="1">
    <location>
        <begin position="32"/>
        <end position="54"/>
    </location>
</feature>
<keyword evidence="1" id="KW-0472">Membrane</keyword>
<sequence>MKIYFFLLSVLFVSATITRLLSLTVETDPLLSLKILADIALFAVCLVACHGLAFRRRYLTMAFWAWPGRLTLVMAGVHVMATLFRLDETTSPFWPIDLGMAVVIYGLFAVPAILYAEALKNDPELKQKQ</sequence>
<feature type="transmembrane region" description="Helical" evidence="1">
    <location>
        <begin position="98"/>
        <end position="119"/>
    </location>
</feature>
<feature type="transmembrane region" description="Helical" evidence="1">
    <location>
        <begin position="66"/>
        <end position="86"/>
    </location>
</feature>
<reference evidence="2 3" key="1">
    <citation type="submission" date="2016-10" db="EMBL/GenBank/DDBJ databases">
        <authorList>
            <person name="de Groot N.N."/>
        </authorList>
    </citation>
    <scope>NUCLEOTIDE SEQUENCE [LARGE SCALE GENOMIC DNA]</scope>
    <source>
        <strain evidence="2 3">ASO4-2</strain>
    </source>
</reference>
<dbReference type="RefSeq" id="WP_092117261.1">
    <property type="nucleotide sequence ID" value="NZ_FMXO01000003.1"/>
</dbReference>
<dbReference type="Proteomes" id="UP000198771">
    <property type="component" value="Unassembled WGS sequence"/>
</dbReference>
<dbReference type="AlphaFoldDB" id="A0A1G6AZW9"/>
<evidence type="ECO:0000313" key="3">
    <source>
        <dbReference type="Proteomes" id="UP000198771"/>
    </source>
</evidence>
<evidence type="ECO:0000313" key="2">
    <source>
        <dbReference type="EMBL" id="SDB13885.1"/>
    </source>
</evidence>
<keyword evidence="1" id="KW-1133">Transmembrane helix</keyword>
<organism evidence="2 3">
    <name type="scientific">Desulfonatronum thiosulfatophilum</name>
    <dbReference type="NCBI Taxonomy" id="617002"/>
    <lineage>
        <taxon>Bacteria</taxon>
        <taxon>Pseudomonadati</taxon>
        <taxon>Thermodesulfobacteriota</taxon>
        <taxon>Desulfovibrionia</taxon>
        <taxon>Desulfovibrionales</taxon>
        <taxon>Desulfonatronaceae</taxon>
        <taxon>Desulfonatronum</taxon>
    </lineage>
</organism>
<dbReference type="OrthoDB" id="5471807at2"/>
<name>A0A1G6AZW9_9BACT</name>
<dbReference type="EMBL" id="FMXO01000003">
    <property type="protein sequence ID" value="SDB13885.1"/>
    <property type="molecule type" value="Genomic_DNA"/>
</dbReference>